<keyword evidence="5" id="KW-0547">Nucleotide-binding</keyword>
<dbReference type="HAMAP" id="MF_00047">
    <property type="entry name" value="Dala_Dala_lig"/>
    <property type="match status" value="1"/>
</dbReference>
<keyword evidence="4" id="KW-0573">Peptidoglycan synthesis</keyword>
<dbReference type="PIRSF" id="PIRSF039102">
    <property type="entry name" value="Ddl/VanB"/>
    <property type="match status" value="1"/>
</dbReference>
<dbReference type="PROSITE" id="PS50975">
    <property type="entry name" value="ATP_GRASP"/>
    <property type="match status" value="1"/>
</dbReference>
<keyword evidence="4" id="KW-0133">Cell shape</keyword>
<comment type="catalytic activity">
    <reaction evidence="4">
        <text>2 D-alanine + ATP = D-alanyl-D-alanine + ADP + phosphate + H(+)</text>
        <dbReference type="Rhea" id="RHEA:11224"/>
        <dbReference type="ChEBI" id="CHEBI:15378"/>
        <dbReference type="ChEBI" id="CHEBI:30616"/>
        <dbReference type="ChEBI" id="CHEBI:43474"/>
        <dbReference type="ChEBI" id="CHEBI:57416"/>
        <dbReference type="ChEBI" id="CHEBI:57822"/>
        <dbReference type="ChEBI" id="CHEBI:456216"/>
        <dbReference type="EC" id="6.3.2.4"/>
    </reaction>
</comment>
<dbReference type="Gene3D" id="3.30.470.20">
    <property type="entry name" value="ATP-grasp fold, B domain"/>
    <property type="match status" value="1"/>
</dbReference>
<feature type="domain" description="ATP-grasp" evidence="6">
    <location>
        <begin position="103"/>
        <end position="309"/>
    </location>
</feature>
<proteinExistence type="inferred from homology"/>
<comment type="pathway">
    <text evidence="4">Cell wall biogenesis; peptidoglycan biosynthesis.</text>
</comment>
<evidence type="ECO:0000313" key="7">
    <source>
        <dbReference type="EMBL" id="WGW11789.1"/>
    </source>
</evidence>
<name>A0ABY8QTU0_9MICO</name>
<dbReference type="InterPro" id="IPR005905">
    <property type="entry name" value="D_ala_D_ala"/>
</dbReference>
<evidence type="ECO:0000259" key="6">
    <source>
        <dbReference type="PROSITE" id="PS50975"/>
    </source>
</evidence>
<dbReference type="InterPro" id="IPR013815">
    <property type="entry name" value="ATP_grasp_subdomain_1"/>
</dbReference>
<dbReference type="Proteomes" id="UP001209083">
    <property type="component" value="Chromosome"/>
</dbReference>
<dbReference type="EMBL" id="CP090958">
    <property type="protein sequence ID" value="WGW11789.1"/>
    <property type="molecule type" value="Genomic_DNA"/>
</dbReference>
<dbReference type="InterPro" id="IPR016185">
    <property type="entry name" value="PreATP-grasp_dom_sf"/>
</dbReference>
<organism evidence="7 8">
    <name type="scientific">Saxibacter everestensis</name>
    <dbReference type="NCBI Taxonomy" id="2909229"/>
    <lineage>
        <taxon>Bacteria</taxon>
        <taxon>Bacillati</taxon>
        <taxon>Actinomycetota</taxon>
        <taxon>Actinomycetes</taxon>
        <taxon>Micrococcales</taxon>
        <taxon>Brevibacteriaceae</taxon>
        <taxon>Saxibacter</taxon>
    </lineage>
</organism>
<evidence type="ECO:0000256" key="2">
    <source>
        <dbReference type="ARBA" id="ARBA00022598"/>
    </source>
</evidence>
<comment type="function">
    <text evidence="4">Cell wall formation.</text>
</comment>
<sequence>MPAEPHVVIIAGGSSHEREVSQRSGRRIADALRHTGAHVETIDVETGMLEHLRDSKPDLVWPTLHGVMGEDGTIADLLNLLRLPYIGSKPRSAALSWNKSLAKNAVEAAGVAVLPDVVLPKSSFRELGATAILGALTSAMPLPLSVKPVMAGSSQGFTLVTSDLELTPAMVTCFGYGEAALIEPAVSGTEISVGVLDLGDGPATLPAVEIEAVGGSYDYDARYTAGASRFHIPARVSRETLSTVALAALAAFRALDLRHIARIDFIVDTDGRAWFLEADTAPGMTETSILPRAILQNSEPASSPTQVLAPVYRQLVDTVLATSVRS</sequence>
<dbReference type="GO" id="GO:0008716">
    <property type="term" value="F:D-alanine-D-alanine ligase activity"/>
    <property type="evidence" value="ECO:0007669"/>
    <property type="project" value="UniProtKB-EC"/>
</dbReference>
<keyword evidence="3 4" id="KW-0961">Cell wall biogenesis/degradation</keyword>
<dbReference type="NCBIfam" id="NF002378">
    <property type="entry name" value="PRK01372.1"/>
    <property type="match status" value="1"/>
</dbReference>
<dbReference type="Pfam" id="PF01820">
    <property type="entry name" value="Dala_Dala_lig_N"/>
    <property type="match status" value="1"/>
</dbReference>
<dbReference type="PANTHER" id="PTHR23132:SF23">
    <property type="entry name" value="D-ALANINE--D-ALANINE LIGASE B"/>
    <property type="match status" value="1"/>
</dbReference>
<keyword evidence="2 4" id="KW-0436">Ligase</keyword>
<dbReference type="PANTHER" id="PTHR23132">
    <property type="entry name" value="D-ALANINE--D-ALANINE LIGASE"/>
    <property type="match status" value="1"/>
</dbReference>
<dbReference type="InterPro" id="IPR011761">
    <property type="entry name" value="ATP-grasp"/>
</dbReference>
<gene>
    <name evidence="4" type="primary">ddl</name>
    <name evidence="7" type="ORF">LWF01_17130</name>
</gene>
<reference evidence="7 8" key="1">
    <citation type="submission" date="2023-05" db="EMBL/GenBank/DDBJ databases">
        <title>Lithophilousrod everest ZFBP1038 complete genpme.</title>
        <authorList>
            <person name="Tian M."/>
        </authorList>
    </citation>
    <scope>NUCLEOTIDE SEQUENCE [LARGE SCALE GENOMIC DNA]</scope>
    <source>
        <strain evidence="7 8">ZFBP1038</strain>
    </source>
</reference>
<dbReference type="InterPro" id="IPR011127">
    <property type="entry name" value="Dala_Dala_lig_N"/>
</dbReference>
<protein>
    <recommendedName>
        <fullName evidence="4">D-alanine--D-alanine ligase</fullName>
        <ecNumber evidence="4">6.3.2.4</ecNumber>
    </recommendedName>
    <alternativeName>
        <fullName evidence="4">D-Ala-D-Ala ligase</fullName>
    </alternativeName>
    <alternativeName>
        <fullName evidence="4">D-alanylalanine synthetase</fullName>
    </alternativeName>
</protein>
<dbReference type="Pfam" id="PF07478">
    <property type="entry name" value="Dala_Dala_lig_C"/>
    <property type="match status" value="1"/>
</dbReference>
<accession>A0ABY8QTU0</accession>
<dbReference type="InterPro" id="IPR011095">
    <property type="entry name" value="Dala_Dala_lig_C"/>
</dbReference>
<evidence type="ECO:0000313" key="8">
    <source>
        <dbReference type="Proteomes" id="UP001209083"/>
    </source>
</evidence>
<dbReference type="RefSeq" id="WP_349638581.1">
    <property type="nucleotide sequence ID" value="NZ_CP090958.1"/>
</dbReference>
<comment type="subcellular location">
    <subcellularLocation>
        <location evidence="4">Cytoplasm</location>
    </subcellularLocation>
</comment>
<evidence type="ECO:0000256" key="3">
    <source>
        <dbReference type="ARBA" id="ARBA00023316"/>
    </source>
</evidence>
<comment type="similarity">
    <text evidence="1 4">Belongs to the D-alanine--D-alanine ligase family.</text>
</comment>
<dbReference type="SUPFAM" id="SSF56059">
    <property type="entry name" value="Glutathione synthetase ATP-binding domain-like"/>
    <property type="match status" value="1"/>
</dbReference>
<keyword evidence="8" id="KW-1185">Reference proteome</keyword>
<evidence type="ECO:0000256" key="4">
    <source>
        <dbReference type="HAMAP-Rule" id="MF_00047"/>
    </source>
</evidence>
<dbReference type="EC" id="6.3.2.4" evidence="4"/>
<dbReference type="SUPFAM" id="SSF52440">
    <property type="entry name" value="PreATP-grasp domain"/>
    <property type="match status" value="1"/>
</dbReference>
<dbReference type="Gene3D" id="3.40.50.20">
    <property type="match status" value="1"/>
</dbReference>
<keyword evidence="4" id="KW-0963">Cytoplasm</keyword>
<keyword evidence="5" id="KW-0067">ATP-binding</keyword>
<dbReference type="Gene3D" id="3.30.1490.20">
    <property type="entry name" value="ATP-grasp fold, A domain"/>
    <property type="match status" value="1"/>
</dbReference>
<evidence type="ECO:0000256" key="1">
    <source>
        <dbReference type="ARBA" id="ARBA00010871"/>
    </source>
</evidence>
<evidence type="ECO:0000256" key="5">
    <source>
        <dbReference type="PROSITE-ProRule" id="PRU00409"/>
    </source>
</evidence>